<keyword evidence="8" id="KW-1185">Reference proteome</keyword>
<keyword evidence="3" id="KW-0378">Hydrolase</keyword>
<dbReference type="Pfam" id="PF18089">
    <property type="entry name" value="DAPG_hydrolase"/>
    <property type="match status" value="1"/>
</dbReference>
<proteinExistence type="inferred from homology"/>
<dbReference type="GO" id="GO:0016787">
    <property type="term" value="F:hydrolase activity"/>
    <property type="evidence" value="ECO:0007669"/>
    <property type="project" value="UniProtKB-KW"/>
</dbReference>
<evidence type="ECO:0000256" key="1">
    <source>
        <dbReference type="ARBA" id="ARBA00001947"/>
    </source>
</evidence>
<dbReference type="AlphaFoldDB" id="A0A7W6J5Z7"/>
<dbReference type="EMBL" id="JACIEZ010000004">
    <property type="protein sequence ID" value="MBB4065415.1"/>
    <property type="molecule type" value="Genomic_DNA"/>
</dbReference>
<evidence type="ECO:0000256" key="2">
    <source>
        <dbReference type="ARBA" id="ARBA00022723"/>
    </source>
</evidence>
<dbReference type="GO" id="GO:0046872">
    <property type="term" value="F:metal ion binding"/>
    <property type="evidence" value="ECO:0007669"/>
    <property type="project" value="UniProtKB-KW"/>
</dbReference>
<dbReference type="InterPro" id="IPR041526">
    <property type="entry name" value="DAPG_hydrolase"/>
</dbReference>
<accession>A0A7W6J5Z7</accession>
<evidence type="ECO:0000256" key="3">
    <source>
        <dbReference type="ARBA" id="ARBA00022801"/>
    </source>
</evidence>
<organism evidence="7 8">
    <name type="scientific">Gellertiella hungarica</name>
    <dbReference type="NCBI Taxonomy" id="1572859"/>
    <lineage>
        <taxon>Bacteria</taxon>
        <taxon>Pseudomonadati</taxon>
        <taxon>Pseudomonadota</taxon>
        <taxon>Alphaproteobacteria</taxon>
        <taxon>Hyphomicrobiales</taxon>
        <taxon>Rhizobiaceae</taxon>
        <taxon>Gellertiella</taxon>
    </lineage>
</organism>
<comment type="cofactor">
    <cofactor evidence="1">
        <name>Zn(2+)</name>
        <dbReference type="ChEBI" id="CHEBI:29105"/>
    </cofactor>
</comment>
<evidence type="ECO:0000313" key="8">
    <source>
        <dbReference type="Proteomes" id="UP000528286"/>
    </source>
</evidence>
<evidence type="ECO:0000313" key="7">
    <source>
        <dbReference type="EMBL" id="MBB4065415.1"/>
    </source>
</evidence>
<evidence type="ECO:0000256" key="5">
    <source>
        <dbReference type="ARBA" id="ARBA00023459"/>
    </source>
</evidence>
<sequence length="227" mass="25194">METDLELALPAALLHPQPIRLEMGIERLPSGTLVVACRTLMPGCSGLMFDWWFKYFENEEHLLWWHPNDHKSHFGWDAVWQKGRNYIGATIRAAESLGDVPPVSATIRFLDPHACFGDAALDDAMARGEVSAAVYAGIGFGDTVTLDPDGVPVTGRMMHVTRDTPDGMVLRSRFALGLDAARTGHAVSDEIGLGLMRHCHQEFSYLARALPSLYHGDRSNPRPRDTW</sequence>
<protein>
    <recommendedName>
        <fullName evidence="6">DAPG hydrolase PhiG domain-containing protein</fullName>
    </recommendedName>
</protein>
<comment type="caution">
    <text evidence="7">The sequence shown here is derived from an EMBL/GenBank/DDBJ whole genome shotgun (WGS) entry which is preliminary data.</text>
</comment>
<reference evidence="7 8" key="1">
    <citation type="submission" date="2020-08" db="EMBL/GenBank/DDBJ databases">
        <title>Genomic Encyclopedia of Type Strains, Phase IV (KMG-IV): sequencing the most valuable type-strain genomes for metagenomic binning, comparative biology and taxonomic classification.</title>
        <authorList>
            <person name="Goeker M."/>
        </authorList>
    </citation>
    <scope>NUCLEOTIDE SEQUENCE [LARGE SCALE GENOMIC DNA]</scope>
    <source>
        <strain evidence="7 8">DSM 29853</strain>
    </source>
</reference>
<dbReference type="RefSeq" id="WP_183366698.1">
    <property type="nucleotide sequence ID" value="NZ_JACIEZ010000004.1"/>
</dbReference>
<name>A0A7W6J5Z7_9HYPH</name>
<dbReference type="Proteomes" id="UP000528286">
    <property type="component" value="Unassembled WGS sequence"/>
</dbReference>
<feature type="domain" description="DAPG hydrolase PhiG" evidence="6">
    <location>
        <begin position="12"/>
        <end position="214"/>
    </location>
</feature>
<gene>
    <name evidence="7" type="ORF">GGR23_002616</name>
</gene>
<comment type="similarity">
    <text evidence="5">Belongs to the DAPG/phloretin hydrolase family.</text>
</comment>
<keyword evidence="2" id="KW-0479">Metal-binding</keyword>
<evidence type="ECO:0000259" key="6">
    <source>
        <dbReference type="Pfam" id="PF18089"/>
    </source>
</evidence>
<evidence type="ECO:0000256" key="4">
    <source>
        <dbReference type="ARBA" id="ARBA00022833"/>
    </source>
</evidence>
<keyword evidence="4" id="KW-0862">Zinc</keyword>